<evidence type="ECO:0000256" key="5">
    <source>
        <dbReference type="ARBA" id="ARBA00022500"/>
    </source>
</evidence>
<keyword evidence="13" id="KW-1185">Reference proteome</keyword>
<comment type="caution">
    <text evidence="11">The sequence shown here is derived from an EMBL/GenBank/DDBJ whole genome shotgun (WGS) entry which is preliminary data.</text>
</comment>
<accession>A0A4Q9R4H2</accession>
<keyword evidence="8 10" id="KW-1133">Transmembrane helix</keyword>
<evidence type="ECO:0000256" key="2">
    <source>
        <dbReference type="ARBA" id="ARBA00004162"/>
    </source>
</evidence>
<evidence type="ECO:0000313" key="12">
    <source>
        <dbReference type="EMBL" id="TBV08172.1"/>
    </source>
</evidence>
<comment type="subcellular location">
    <subcellularLocation>
        <location evidence="10">Cell inner membrane</location>
    </subcellularLocation>
    <subcellularLocation>
        <location evidence="2">Cell membrane</location>
        <topology evidence="2">Single-pass membrane protein</topology>
    </subcellularLocation>
</comment>
<sequence>MAKKNAPPAAAPAETGGKPAGKLKLILVIVLALLVAVGLSIGGTWFFLSKGEARNESQEDAAQGATPVKQPAIYEELAPAFVVNFTQNGRARYMQVSVALMARDQAALDALKVNMPVLRNNLVMLFSSQDFDTLVTPVGKEMLRQQATASVQELAQKETGKLVVEQVLFTNLVLQ</sequence>
<dbReference type="GO" id="GO:0009425">
    <property type="term" value="C:bacterial-type flagellum basal body"/>
    <property type="evidence" value="ECO:0007669"/>
    <property type="project" value="InterPro"/>
</dbReference>
<evidence type="ECO:0000256" key="4">
    <source>
        <dbReference type="ARBA" id="ARBA00022475"/>
    </source>
</evidence>
<reference evidence="13 14" key="1">
    <citation type="submission" date="2018-06" db="EMBL/GenBank/DDBJ databases">
        <title>Three novel Pseudomonas species isolated from symptomatic oak.</title>
        <authorList>
            <person name="Bueno-Gonzalez V."/>
            <person name="Brady C."/>
        </authorList>
    </citation>
    <scope>NUCLEOTIDE SEQUENCE [LARGE SCALE GENOMIC DNA]</scope>
    <source>
        <strain evidence="12 13">P26B</strain>
        <strain evidence="11 14">P6B</strain>
    </source>
</reference>
<proteinExistence type="inferred from homology"/>
<evidence type="ECO:0000313" key="11">
    <source>
        <dbReference type="EMBL" id="TBU95401.1"/>
    </source>
</evidence>
<evidence type="ECO:0000256" key="9">
    <source>
        <dbReference type="ARBA" id="ARBA00023136"/>
    </source>
</evidence>
<dbReference type="Pfam" id="PF03748">
    <property type="entry name" value="FliL"/>
    <property type="match status" value="1"/>
</dbReference>
<keyword evidence="6 10" id="KW-0812">Transmembrane</keyword>
<dbReference type="EMBL" id="QJUM01000005">
    <property type="protein sequence ID" value="TBV08172.1"/>
    <property type="molecule type" value="Genomic_DNA"/>
</dbReference>
<organism evidence="11 14">
    <name type="scientific">Phytopseudomonas dryadis</name>
    <dbReference type="NCBI Taxonomy" id="2487520"/>
    <lineage>
        <taxon>Bacteria</taxon>
        <taxon>Pseudomonadati</taxon>
        <taxon>Pseudomonadota</taxon>
        <taxon>Gammaproteobacteria</taxon>
        <taxon>Pseudomonadales</taxon>
        <taxon>Pseudomonadaceae</taxon>
        <taxon>Phytopseudomonas</taxon>
    </lineage>
</organism>
<keyword evidence="10" id="KW-0997">Cell inner membrane</keyword>
<evidence type="ECO:0000256" key="6">
    <source>
        <dbReference type="ARBA" id="ARBA00022692"/>
    </source>
</evidence>
<keyword evidence="11" id="KW-0966">Cell projection</keyword>
<keyword evidence="11" id="KW-0282">Flagellum</keyword>
<dbReference type="GO" id="GO:0006935">
    <property type="term" value="P:chemotaxis"/>
    <property type="evidence" value="ECO:0007669"/>
    <property type="project" value="UniProtKB-KW"/>
</dbReference>
<gene>
    <name evidence="12" type="ORF">DNK34_05410</name>
    <name evidence="11" type="ORF">DNK44_07530</name>
</gene>
<dbReference type="OrthoDB" id="5616092at2"/>
<comment type="similarity">
    <text evidence="3 10">Belongs to the FliL family.</text>
</comment>
<keyword evidence="4" id="KW-1003">Cell membrane</keyword>
<dbReference type="NCBIfam" id="NF004285">
    <property type="entry name" value="PRK05696.1"/>
    <property type="match status" value="1"/>
</dbReference>
<comment type="function">
    <text evidence="1 10">Controls the rotational direction of flagella during chemotaxis.</text>
</comment>
<feature type="transmembrane region" description="Helical" evidence="10">
    <location>
        <begin position="25"/>
        <end position="48"/>
    </location>
</feature>
<keyword evidence="5 10" id="KW-0145">Chemotaxis</keyword>
<dbReference type="EMBL" id="QJUL01000008">
    <property type="protein sequence ID" value="TBU95401.1"/>
    <property type="molecule type" value="Genomic_DNA"/>
</dbReference>
<dbReference type="InterPro" id="IPR005503">
    <property type="entry name" value="FliL"/>
</dbReference>
<dbReference type="Proteomes" id="UP000293172">
    <property type="component" value="Unassembled WGS sequence"/>
</dbReference>
<keyword evidence="11" id="KW-0969">Cilium</keyword>
<dbReference type="GO" id="GO:0071978">
    <property type="term" value="P:bacterial-type flagellum-dependent swarming motility"/>
    <property type="evidence" value="ECO:0007669"/>
    <property type="project" value="TreeGrafter"/>
</dbReference>
<keyword evidence="9 10" id="KW-0472">Membrane</keyword>
<dbReference type="PANTHER" id="PTHR35091">
    <property type="entry name" value="FLAGELLAR PROTEIN FLIL"/>
    <property type="match status" value="1"/>
</dbReference>
<dbReference type="RefSeq" id="WP_131173600.1">
    <property type="nucleotide sequence ID" value="NZ_QJUL01000008.1"/>
</dbReference>
<dbReference type="Proteomes" id="UP000291334">
    <property type="component" value="Unassembled WGS sequence"/>
</dbReference>
<protein>
    <recommendedName>
        <fullName evidence="10">Flagellar protein FliL</fullName>
    </recommendedName>
</protein>
<name>A0A4Q9R4H2_9GAMM</name>
<evidence type="ECO:0000313" key="13">
    <source>
        <dbReference type="Proteomes" id="UP000291334"/>
    </source>
</evidence>
<evidence type="ECO:0000313" key="14">
    <source>
        <dbReference type="Proteomes" id="UP000293172"/>
    </source>
</evidence>
<keyword evidence="7 10" id="KW-0283">Flagellar rotation</keyword>
<evidence type="ECO:0000256" key="10">
    <source>
        <dbReference type="RuleBase" id="RU364125"/>
    </source>
</evidence>
<dbReference type="GO" id="GO:0005886">
    <property type="term" value="C:plasma membrane"/>
    <property type="evidence" value="ECO:0007669"/>
    <property type="project" value="UniProtKB-SubCell"/>
</dbReference>
<dbReference type="AlphaFoldDB" id="A0A4Q9R4H2"/>
<evidence type="ECO:0000256" key="3">
    <source>
        <dbReference type="ARBA" id="ARBA00008281"/>
    </source>
</evidence>
<evidence type="ECO:0000256" key="1">
    <source>
        <dbReference type="ARBA" id="ARBA00002254"/>
    </source>
</evidence>
<evidence type="ECO:0000256" key="8">
    <source>
        <dbReference type="ARBA" id="ARBA00022989"/>
    </source>
</evidence>
<evidence type="ECO:0000256" key="7">
    <source>
        <dbReference type="ARBA" id="ARBA00022779"/>
    </source>
</evidence>
<dbReference type="PANTHER" id="PTHR35091:SF2">
    <property type="entry name" value="FLAGELLAR PROTEIN FLIL"/>
    <property type="match status" value="1"/>
</dbReference>